<reference evidence="1 2" key="1">
    <citation type="journal article" date="2012" name="Stand. Genomic Sci.">
        <title>Complete genome sequencing and analysis of Saprospira grandis str. Lewin, a predatory marine bacterium.</title>
        <authorList>
            <person name="Saw J.H."/>
            <person name="Yuryev A."/>
            <person name="Kanbe M."/>
            <person name="Hou S."/>
            <person name="Young A.G."/>
            <person name="Aizawa S."/>
            <person name="Alam M."/>
        </authorList>
    </citation>
    <scope>NUCLEOTIDE SEQUENCE [LARGE SCALE GENOMIC DNA]</scope>
    <source>
        <strain evidence="1 2">Lewin</strain>
    </source>
</reference>
<evidence type="ECO:0000313" key="1">
    <source>
        <dbReference type="EMBL" id="AFC22901.1"/>
    </source>
</evidence>
<accession>H6L529</accession>
<dbReference type="AlphaFoldDB" id="H6L529"/>
<sequence>MYFYPVSLDSLGNYIAGFLTGRGSVAKVCEENISTSDLFFDLFHEWVSVKLGPGINSAYGWRTILKQKFEDEEQQLKAFFDLYKSFSKIKGVRYSLGIVGNHGEFKVIDYQEHNIGLILLYDGRTRRCDSWEVVQNIIKYNFDSNFELDIQKLLQS</sequence>
<organism evidence="1 2">
    <name type="scientific">Saprospira grandis (strain Lewin)</name>
    <dbReference type="NCBI Taxonomy" id="984262"/>
    <lineage>
        <taxon>Bacteria</taxon>
        <taxon>Pseudomonadati</taxon>
        <taxon>Bacteroidota</taxon>
        <taxon>Saprospiria</taxon>
        <taxon>Saprospirales</taxon>
        <taxon>Saprospiraceae</taxon>
        <taxon>Saprospira</taxon>
    </lineage>
</organism>
<proteinExistence type="predicted"/>
<dbReference type="HOGENOM" id="CLU_1685358_0_0_10"/>
<protein>
    <submittedName>
        <fullName evidence="1">Uncharacterized protein</fullName>
    </submittedName>
</protein>
<dbReference type="Proteomes" id="UP000007519">
    <property type="component" value="Chromosome"/>
</dbReference>
<dbReference type="STRING" id="984262.SGRA_0157"/>
<gene>
    <name evidence="1" type="ordered locus">SGRA_0157</name>
</gene>
<dbReference type="EMBL" id="CP002831">
    <property type="protein sequence ID" value="AFC22901.1"/>
    <property type="molecule type" value="Genomic_DNA"/>
</dbReference>
<evidence type="ECO:0000313" key="2">
    <source>
        <dbReference type="Proteomes" id="UP000007519"/>
    </source>
</evidence>
<keyword evidence="2" id="KW-1185">Reference proteome</keyword>
<dbReference type="KEGG" id="sgn:SGRA_0157"/>
<name>H6L529_SAPGL</name>